<evidence type="ECO:0000313" key="1">
    <source>
        <dbReference type="EMBL" id="MBA8889468.1"/>
    </source>
</evidence>
<keyword evidence="2" id="KW-1185">Reference proteome</keyword>
<dbReference type="AlphaFoldDB" id="A0A839F7F0"/>
<protein>
    <submittedName>
        <fullName evidence="1">Uncharacterized protein</fullName>
    </submittedName>
</protein>
<name>A0A839F7F0_9GAMM</name>
<reference evidence="1 2" key="1">
    <citation type="submission" date="2020-07" db="EMBL/GenBank/DDBJ databases">
        <title>Genomic Encyclopedia of Type Strains, Phase IV (KMG-V): Genome sequencing to study the core and pangenomes of soil and plant-associated prokaryotes.</title>
        <authorList>
            <person name="Whitman W."/>
        </authorList>
    </citation>
    <scope>NUCLEOTIDE SEQUENCE [LARGE SCALE GENOMIC DNA]</scope>
    <source>
        <strain evidence="1 2">RH2WT43</strain>
    </source>
</reference>
<dbReference type="EMBL" id="JACGXL010000007">
    <property type="protein sequence ID" value="MBA8889468.1"/>
    <property type="molecule type" value="Genomic_DNA"/>
</dbReference>
<proteinExistence type="predicted"/>
<comment type="caution">
    <text evidence="1">The sequence shown here is derived from an EMBL/GenBank/DDBJ whole genome shotgun (WGS) entry which is preliminary data.</text>
</comment>
<gene>
    <name evidence="1" type="ORF">FHW12_003714</name>
</gene>
<dbReference type="Proteomes" id="UP000550401">
    <property type="component" value="Unassembled WGS sequence"/>
</dbReference>
<evidence type="ECO:0000313" key="2">
    <source>
        <dbReference type="Proteomes" id="UP000550401"/>
    </source>
</evidence>
<organism evidence="1 2">
    <name type="scientific">Dokdonella fugitiva</name>
    <dbReference type="NCBI Taxonomy" id="328517"/>
    <lineage>
        <taxon>Bacteria</taxon>
        <taxon>Pseudomonadati</taxon>
        <taxon>Pseudomonadota</taxon>
        <taxon>Gammaproteobacteria</taxon>
        <taxon>Lysobacterales</taxon>
        <taxon>Rhodanobacteraceae</taxon>
        <taxon>Dokdonella</taxon>
    </lineage>
</organism>
<sequence length="84" mass="10126">MKDFRIEFLTRDGYVFLAAEIAYREQRICQLFRRVEDDGIEIEILDERFELKESVLLRFPLEDFLSVLDRTKAELLALRLDRLT</sequence>
<dbReference type="RefSeq" id="WP_182532515.1">
    <property type="nucleotide sequence ID" value="NZ_JACGXL010000007.1"/>
</dbReference>
<accession>A0A839F7F0</accession>